<accession>A0A409YNX5</accession>
<dbReference type="Gene3D" id="1.25.40.10">
    <property type="entry name" value="Tetratricopeptide repeat domain"/>
    <property type="match status" value="1"/>
</dbReference>
<dbReference type="InterPro" id="IPR011990">
    <property type="entry name" value="TPR-like_helical_dom_sf"/>
</dbReference>
<dbReference type="Pfam" id="PF13374">
    <property type="entry name" value="TPR_10"/>
    <property type="match status" value="1"/>
</dbReference>
<evidence type="ECO:0000313" key="2">
    <source>
        <dbReference type="Proteomes" id="UP000284706"/>
    </source>
</evidence>
<organism evidence="1 2">
    <name type="scientific">Gymnopilus dilepis</name>
    <dbReference type="NCBI Taxonomy" id="231916"/>
    <lineage>
        <taxon>Eukaryota</taxon>
        <taxon>Fungi</taxon>
        <taxon>Dikarya</taxon>
        <taxon>Basidiomycota</taxon>
        <taxon>Agaricomycotina</taxon>
        <taxon>Agaricomycetes</taxon>
        <taxon>Agaricomycetidae</taxon>
        <taxon>Agaricales</taxon>
        <taxon>Agaricineae</taxon>
        <taxon>Hymenogastraceae</taxon>
        <taxon>Gymnopilus</taxon>
    </lineage>
</organism>
<reference evidence="1 2" key="1">
    <citation type="journal article" date="2018" name="Evol. Lett.">
        <title>Horizontal gene cluster transfer increased hallucinogenic mushroom diversity.</title>
        <authorList>
            <person name="Reynolds H.T."/>
            <person name="Vijayakumar V."/>
            <person name="Gluck-Thaler E."/>
            <person name="Korotkin H.B."/>
            <person name="Matheny P.B."/>
            <person name="Slot J.C."/>
        </authorList>
    </citation>
    <scope>NUCLEOTIDE SEQUENCE [LARGE SCALE GENOMIC DNA]</scope>
    <source>
        <strain evidence="1 2">SRW20</strain>
    </source>
</reference>
<name>A0A409YNX5_9AGAR</name>
<dbReference type="OrthoDB" id="3038484at2759"/>
<dbReference type="EMBL" id="NHYE01000578">
    <property type="protein sequence ID" value="PPR04735.1"/>
    <property type="molecule type" value="Genomic_DNA"/>
</dbReference>
<evidence type="ECO:0008006" key="3">
    <source>
        <dbReference type="Google" id="ProtNLM"/>
    </source>
</evidence>
<dbReference type="Proteomes" id="UP000284706">
    <property type="component" value="Unassembled WGS sequence"/>
</dbReference>
<dbReference type="AlphaFoldDB" id="A0A409YNX5"/>
<protein>
    <recommendedName>
        <fullName evidence="3">Kinesin light chain</fullName>
    </recommendedName>
</protein>
<sequence>MNNLASTFRNQEQWEEAEKLGVEVLEICKRVLGPEHPITLTRATKRG</sequence>
<dbReference type="STRING" id="231916.A0A409YNX5"/>
<keyword evidence="2" id="KW-1185">Reference proteome</keyword>
<dbReference type="InParanoid" id="A0A409YNX5"/>
<evidence type="ECO:0000313" key="1">
    <source>
        <dbReference type="EMBL" id="PPR04735.1"/>
    </source>
</evidence>
<comment type="caution">
    <text evidence="1">The sequence shown here is derived from an EMBL/GenBank/DDBJ whole genome shotgun (WGS) entry which is preliminary data.</text>
</comment>
<proteinExistence type="predicted"/>
<gene>
    <name evidence="1" type="ORF">CVT26_012870</name>
</gene>